<evidence type="ECO:0000313" key="3">
    <source>
        <dbReference type="Proteomes" id="UP001595823"/>
    </source>
</evidence>
<feature type="region of interest" description="Disordered" evidence="1">
    <location>
        <begin position="40"/>
        <end position="73"/>
    </location>
</feature>
<protein>
    <recommendedName>
        <fullName evidence="4">DNA primase</fullName>
    </recommendedName>
</protein>
<dbReference type="RefSeq" id="WP_380623708.1">
    <property type="nucleotide sequence ID" value="NZ_JBHSDK010000028.1"/>
</dbReference>
<keyword evidence="3" id="KW-1185">Reference proteome</keyword>
<evidence type="ECO:0000313" key="2">
    <source>
        <dbReference type="EMBL" id="MFC4337102.1"/>
    </source>
</evidence>
<gene>
    <name evidence="2" type="ORF">ACFPET_18015</name>
</gene>
<reference evidence="3" key="1">
    <citation type="journal article" date="2019" name="Int. J. Syst. Evol. Microbiol.">
        <title>The Global Catalogue of Microorganisms (GCM) 10K type strain sequencing project: providing services to taxonomists for standard genome sequencing and annotation.</title>
        <authorList>
            <consortium name="The Broad Institute Genomics Platform"/>
            <consortium name="The Broad Institute Genome Sequencing Center for Infectious Disease"/>
            <person name="Wu L."/>
            <person name="Ma J."/>
        </authorList>
    </citation>
    <scope>NUCLEOTIDE SEQUENCE [LARGE SCALE GENOMIC DNA]</scope>
    <source>
        <strain evidence="3">IBRC-M 10908</strain>
    </source>
</reference>
<feature type="compositionally biased region" description="Acidic residues" evidence="1">
    <location>
        <begin position="53"/>
        <end position="73"/>
    </location>
</feature>
<dbReference type="EMBL" id="JBHSDK010000028">
    <property type="protein sequence ID" value="MFC4337102.1"/>
    <property type="molecule type" value="Genomic_DNA"/>
</dbReference>
<organism evidence="2 3">
    <name type="scientific">Salininema proteolyticum</name>
    <dbReference type="NCBI Taxonomy" id="1607685"/>
    <lineage>
        <taxon>Bacteria</taxon>
        <taxon>Bacillati</taxon>
        <taxon>Actinomycetota</taxon>
        <taxon>Actinomycetes</taxon>
        <taxon>Glycomycetales</taxon>
        <taxon>Glycomycetaceae</taxon>
        <taxon>Salininema</taxon>
    </lineage>
</organism>
<dbReference type="Proteomes" id="UP001595823">
    <property type="component" value="Unassembled WGS sequence"/>
</dbReference>
<name>A0ABV8U2M3_9ACTN</name>
<comment type="caution">
    <text evidence="2">The sequence shown here is derived from an EMBL/GenBank/DDBJ whole genome shotgun (WGS) entry which is preliminary data.</text>
</comment>
<proteinExistence type="predicted"/>
<sequence>MEERSKEVAQFWEDLRIDPVELAVGTRSGYTLRAYRMSDTLPNWKGNLSDPPVSDDPESTDNPDPDEMDFDANDAEPEEVPVMLARKGKLLVFEDPEDLVKYVRENDDSELAWLEEYGKLQEDLEASHVEADEADVYDLSSIVPDLRQGTWNHEELIAAGEIARDVAYVCDLEGVSDALDPGSPLDQLDNHLRDSVEGGLKAVRANRKIKKASTEQTAIAWRSVVGKMGEAVDWR</sequence>
<evidence type="ECO:0000256" key="1">
    <source>
        <dbReference type="SAM" id="MobiDB-lite"/>
    </source>
</evidence>
<accession>A0ABV8U2M3</accession>
<evidence type="ECO:0008006" key="4">
    <source>
        <dbReference type="Google" id="ProtNLM"/>
    </source>
</evidence>